<dbReference type="GeneID" id="106820493"/>
<feature type="non-terminal residue" evidence="6">
    <location>
        <position position="144"/>
    </location>
</feature>
<evidence type="ECO:0000256" key="2">
    <source>
        <dbReference type="ARBA" id="ARBA00023157"/>
    </source>
</evidence>
<evidence type="ECO:0000313" key="5">
    <source>
        <dbReference type="Proteomes" id="UP000695022"/>
    </source>
</evidence>
<dbReference type="PROSITE" id="PS50835">
    <property type="entry name" value="IG_LIKE"/>
    <property type="match status" value="1"/>
</dbReference>
<dbReference type="InterPro" id="IPR003599">
    <property type="entry name" value="Ig_sub"/>
</dbReference>
<dbReference type="InterPro" id="IPR007110">
    <property type="entry name" value="Ig-like_dom"/>
</dbReference>
<dbReference type="RefSeq" id="XP_014680490.1">
    <property type="nucleotide sequence ID" value="XM_014825004.1"/>
</dbReference>
<accession>A0ABM1F7R9</accession>
<gene>
    <name evidence="6" type="primary">LOC106820493</name>
</gene>
<feature type="region of interest" description="Disordered" evidence="3">
    <location>
        <begin position="120"/>
        <end position="144"/>
    </location>
</feature>
<sequence>REDDTGTYTCRAENVEDSVDSGANVEVQVPPFFVERPRDTVESESSDIEIVCDIYGRPEPTITWFKNGETIGANDYFKISLKSLRIKGLVKNDEGVYQCFGQNAAGNVQASAQLIVVPQNTSTHPRSSGSGGARSAQMPNSNTK</sequence>
<proteinExistence type="predicted"/>
<dbReference type="Gene3D" id="2.60.40.10">
    <property type="entry name" value="Immunoglobulins"/>
    <property type="match status" value="2"/>
</dbReference>
<reference evidence="6" key="1">
    <citation type="submission" date="2025-08" db="UniProtKB">
        <authorList>
            <consortium name="RefSeq"/>
        </authorList>
    </citation>
    <scope>IDENTIFICATION</scope>
</reference>
<dbReference type="SUPFAM" id="SSF48726">
    <property type="entry name" value="Immunoglobulin"/>
    <property type="match status" value="2"/>
</dbReference>
<protein>
    <submittedName>
        <fullName evidence="6">Neogenin-like</fullName>
    </submittedName>
</protein>
<feature type="non-terminal residue" evidence="6">
    <location>
        <position position="1"/>
    </location>
</feature>
<keyword evidence="1" id="KW-0677">Repeat</keyword>
<dbReference type="PANTHER" id="PTHR44170:SF54">
    <property type="entry name" value="FI24025P1"/>
    <property type="match status" value="1"/>
</dbReference>
<dbReference type="SMART" id="SM00409">
    <property type="entry name" value="IG"/>
    <property type="match status" value="1"/>
</dbReference>
<dbReference type="InterPro" id="IPR013783">
    <property type="entry name" value="Ig-like_fold"/>
</dbReference>
<feature type="domain" description="Ig-like" evidence="4">
    <location>
        <begin position="31"/>
        <end position="115"/>
    </location>
</feature>
<keyword evidence="5" id="KW-1185">Reference proteome</keyword>
<evidence type="ECO:0000256" key="1">
    <source>
        <dbReference type="ARBA" id="ARBA00022737"/>
    </source>
</evidence>
<organism evidence="5 6">
    <name type="scientific">Priapulus caudatus</name>
    <name type="common">Priapulid worm</name>
    <dbReference type="NCBI Taxonomy" id="37621"/>
    <lineage>
        <taxon>Eukaryota</taxon>
        <taxon>Metazoa</taxon>
        <taxon>Ecdysozoa</taxon>
        <taxon>Scalidophora</taxon>
        <taxon>Priapulida</taxon>
        <taxon>Priapulimorpha</taxon>
        <taxon>Priapulimorphida</taxon>
        <taxon>Priapulidae</taxon>
        <taxon>Priapulus</taxon>
    </lineage>
</organism>
<dbReference type="InterPro" id="IPR036179">
    <property type="entry name" value="Ig-like_dom_sf"/>
</dbReference>
<dbReference type="InterPro" id="IPR013098">
    <property type="entry name" value="Ig_I-set"/>
</dbReference>
<dbReference type="Proteomes" id="UP000695022">
    <property type="component" value="Unplaced"/>
</dbReference>
<dbReference type="SMART" id="SM00408">
    <property type="entry name" value="IGc2"/>
    <property type="match status" value="1"/>
</dbReference>
<evidence type="ECO:0000313" key="6">
    <source>
        <dbReference type="RefSeq" id="XP_014680490.1"/>
    </source>
</evidence>
<evidence type="ECO:0000256" key="3">
    <source>
        <dbReference type="SAM" id="MobiDB-lite"/>
    </source>
</evidence>
<dbReference type="InterPro" id="IPR003598">
    <property type="entry name" value="Ig_sub2"/>
</dbReference>
<evidence type="ECO:0000259" key="4">
    <source>
        <dbReference type="PROSITE" id="PS50835"/>
    </source>
</evidence>
<dbReference type="PANTHER" id="PTHR44170">
    <property type="entry name" value="PROTEIN SIDEKICK"/>
    <property type="match status" value="1"/>
</dbReference>
<name>A0ABM1F7R9_PRICU</name>
<dbReference type="Pfam" id="PF07679">
    <property type="entry name" value="I-set"/>
    <property type="match status" value="1"/>
</dbReference>
<keyword evidence="2" id="KW-1015">Disulfide bond</keyword>